<dbReference type="STRING" id="439228.SAMN06295920_105331"/>
<dbReference type="Gene3D" id="3.30.2010.10">
    <property type="entry name" value="Metalloproteases ('zincins'), catalytic domain"/>
    <property type="match status" value="1"/>
</dbReference>
<dbReference type="InterPro" id="IPR002725">
    <property type="entry name" value="YgjP-like_metallopeptidase"/>
</dbReference>
<evidence type="ECO:0000259" key="1">
    <source>
        <dbReference type="Pfam" id="PF01863"/>
    </source>
</evidence>
<gene>
    <name evidence="2" type="ORF">SAMN06295920_105331</name>
</gene>
<dbReference type="OrthoDB" id="9795402at2"/>
<dbReference type="PANTHER" id="PTHR30399:SF1">
    <property type="entry name" value="UTP PYROPHOSPHATASE"/>
    <property type="match status" value="1"/>
</dbReference>
<dbReference type="InterPro" id="IPR053136">
    <property type="entry name" value="UTP_pyrophosphatase-like"/>
</dbReference>
<feature type="domain" description="YgjP-like metallopeptidase" evidence="1">
    <location>
        <begin position="32"/>
        <end position="216"/>
    </location>
</feature>
<keyword evidence="3" id="KW-1185">Reference proteome</keyword>
<dbReference type="EMBL" id="FUYM01000005">
    <property type="protein sequence ID" value="SKB73377.1"/>
    <property type="molecule type" value="Genomic_DNA"/>
</dbReference>
<dbReference type="AlphaFoldDB" id="A0A1T5DNS7"/>
<dbReference type="Proteomes" id="UP000189818">
    <property type="component" value="Unassembled WGS sequence"/>
</dbReference>
<sequence length="240" mass="26890">MIFRRKPEPVMLFEAGGRSRPLEVRRMAQARRMRLSVDPRDGGVRLVLPAQASLRQALKWVESKRDWIEEALGALPVARPIVPGLAIDVAGERLTIELGDGGRIVRRIGDRLVVPPPADMLAARVIRWLRAQALARLEAETARFGAIAGVTIGRVSVGDPRARWGSCSASGDIRYSWRLILAPPQVLEATVAHEVAHRLHMDHSPDFHAAVERLLGRDPMPERGWLRRRGRELYWLGREA</sequence>
<proteinExistence type="predicted"/>
<dbReference type="RefSeq" id="WP_079648684.1">
    <property type="nucleotide sequence ID" value="NZ_FUYM01000005.1"/>
</dbReference>
<organism evidence="2 3">
    <name type="scientific">Rhizorhabdus histidinilytica</name>
    <dbReference type="NCBI Taxonomy" id="439228"/>
    <lineage>
        <taxon>Bacteria</taxon>
        <taxon>Pseudomonadati</taxon>
        <taxon>Pseudomonadota</taxon>
        <taxon>Alphaproteobacteria</taxon>
        <taxon>Sphingomonadales</taxon>
        <taxon>Sphingomonadaceae</taxon>
        <taxon>Rhizorhabdus</taxon>
    </lineage>
</organism>
<dbReference type="CDD" id="cd07344">
    <property type="entry name" value="M48_yhfN_like"/>
    <property type="match status" value="1"/>
</dbReference>
<dbReference type="PANTHER" id="PTHR30399">
    <property type="entry name" value="UNCHARACTERIZED PROTEIN YGJP"/>
    <property type="match status" value="1"/>
</dbReference>
<evidence type="ECO:0000313" key="3">
    <source>
        <dbReference type="Proteomes" id="UP000189818"/>
    </source>
</evidence>
<accession>A0A1T5DNS7</accession>
<name>A0A1T5DNS7_9SPHN</name>
<evidence type="ECO:0000313" key="2">
    <source>
        <dbReference type="EMBL" id="SKB73377.1"/>
    </source>
</evidence>
<protein>
    <recommendedName>
        <fullName evidence="1">YgjP-like metallopeptidase domain-containing protein</fullName>
    </recommendedName>
</protein>
<reference evidence="3" key="1">
    <citation type="submission" date="2017-02" db="EMBL/GenBank/DDBJ databases">
        <authorList>
            <person name="Varghese N."/>
            <person name="Submissions S."/>
        </authorList>
    </citation>
    <scope>NUCLEOTIDE SEQUENCE [LARGE SCALE GENOMIC DNA]</scope>
    <source>
        <strain evidence="3">UM2</strain>
    </source>
</reference>
<dbReference type="Pfam" id="PF01863">
    <property type="entry name" value="YgjP-like"/>
    <property type="match status" value="1"/>
</dbReference>